<proteinExistence type="predicted"/>
<sequence>MPEKFGDYELIEEIAHGGMGVVYLARQLSLERFVALKFLLDGRFSSDDLRERFRREAKAAAGLRHPNIVTVHHVGSVPSEHADGGLSEQPYYSMDFIEGRSLAEVLRNGPLAPLKAATYCRTVAEAVHYAHERWVLHRDLKPSNVLIDLDDVPHITDFGLAGKMEVRSDLSATGLMIGTPGYLSPEMAAGRTNDVCAASDIYAIGAMLYECLVGRPPFLGETLQDTLLRIRDEDVVPPSLLNPAVPRDLNIICLKCLEKNPVHRYSSAQALADDLGSWLEHKPIQARPATVITQVTKWVKRNPSLGLLSSAILLTLLGISTVIFINNRHMRSLARESLQQLAAHQTQTAQTFGAEHDFATAALWFDQARSNGAESAGDNAPSLKHLWLGKEGKELAFGQDGRCLHIFTAEAGTVHTYDISSGELVATKDIPIPAQPHMRAHPDGKRLIVYLNDDQTPVAVLRDAFPIRAALASPDGRYLASTNAAGITRLWDLKPEAPKPMTVKEATLSSGHTLTTEGNLQPLTRDQVQQHWTAR</sequence>
<evidence type="ECO:0000256" key="6">
    <source>
        <dbReference type="SAM" id="Phobius"/>
    </source>
</evidence>
<evidence type="ECO:0000256" key="4">
    <source>
        <dbReference type="ARBA" id="ARBA00022840"/>
    </source>
</evidence>
<organism evidence="8 9">
    <name type="scientific">Brevifollis gellanilyticus</name>
    <dbReference type="NCBI Taxonomy" id="748831"/>
    <lineage>
        <taxon>Bacteria</taxon>
        <taxon>Pseudomonadati</taxon>
        <taxon>Verrucomicrobiota</taxon>
        <taxon>Verrucomicrobiia</taxon>
        <taxon>Verrucomicrobiales</taxon>
        <taxon>Verrucomicrobiaceae</taxon>
    </lineage>
</organism>
<protein>
    <recommendedName>
        <fullName evidence="7">Protein kinase domain-containing protein</fullName>
    </recommendedName>
</protein>
<keyword evidence="3" id="KW-0418">Kinase</keyword>
<comment type="caution">
    <text evidence="8">The sequence shown here is derived from an EMBL/GenBank/DDBJ whole genome shotgun (WGS) entry which is preliminary data.</text>
</comment>
<gene>
    <name evidence="8" type="ORF">BGE01nite_29980</name>
</gene>
<evidence type="ECO:0000259" key="7">
    <source>
        <dbReference type="PROSITE" id="PS50011"/>
    </source>
</evidence>
<dbReference type="PANTHER" id="PTHR43289:SF6">
    <property type="entry name" value="SERINE_THREONINE-PROTEIN KINASE NEKL-3"/>
    <property type="match status" value="1"/>
</dbReference>
<dbReference type="InterPro" id="IPR011048">
    <property type="entry name" value="Haem_d1_sf"/>
</dbReference>
<dbReference type="InterPro" id="IPR015943">
    <property type="entry name" value="WD40/YVTN_repeat-like_dom_sf"/>
</dbReference>
<evidence type="ECO:0000256" key="1">
    <source>
        <dbReference type="ARBA" id="ARBA00022679"/>
    </source>
</evidence>
<evidence type="ECO:0000256" key="5">
    <source>
        <dbReference type="SAM" id="MobiDB-lite"/>
    </source>
</evidence>
<dbReference type="PANTHER" id="PTHR43289">
    <property type="entry name" value="MITOGEN-ACTIVATED PROTEIN KINASE KINASE KINASE 20-RELATED"/>
    <property type="match status" value="1"/>
</dbReference>
<dbReference type="PROSITE" id="PS00108">
    <property type="entry name" value="PROTEIN_KINASE_ST"/>
    <property type="match status" value="1"/>
</dbReference>
<dbReference type="SMART" id="SM00220">
    <property type="entry name" value="S_TKc"/>
    <property type="match status" value="1"/>
</dbReference>
<name>A0A512MAE3_9BACT</name>
<reference evidence="8 9" key="1">
    <citation type="submission" date="2019-07" db="EMBL/GenBank/DDBJ databases">
        <title>Whole genome shotgun sequence of Brevifollis gellanilyticus NBRC 108608.</title>
        <authorList>
            <person name="Hosoyama A."/>
            <person name="Uohara A."/>
            <person name="Ohji S."/>
            <person name="Ichikawa N."/>
        </authorList>
    </citation>
    <scope>NUCLEOTIDE SEQUENCE [LARGE SCALE GENOMIC DNA]</scope>
    <source>
        <strain evidence="8 9">NBRC 108608</strain>
    </source>
</reference>
<keyword evidence="9" id="KW-1185">Reference proteome</keyword>
<dbReference type="Gene3D" id="1.10.510.10">
    <property type="entry name" value="Transferase(Phosphotransferase) domain 1"/>
    <property type="match status" value="1"/>
</dbReference>
<dbReference type="PROSITE" id="PS50011">
    <property type="entry name" value="PROTEIN_KINASE_DOM"/>
    <property type="match status" value="1"/>
</dbReference>
<keyword evidence="6" id="KW-1133">Transmembrane helix</keyword>
<evidence type="ECO:0000256" key="3">
    <source>
        <dbReference type="ARBA" id="ARBA00022777"/>
    </source>
</evidence>
<evidence type="ECO:0000256" key="2">
    <source>
        <dbReference type="ARBA" id="ARBA00022741"/>
    </source>
</evidence>
<dbReference type="AlphaFoldDB" id="A0A512MAE3"/>
<dbReference type="GO" id="GO:0004674">
    <property type="term" value="F:protein serine/threonine kinase activity"/>
    <property type="evidence" value="ECO:0007669"/>
    <property type="project" value="TreeGrafter"/>
</dbReference>
<keyword evidence="1" id="KW-0808">Transferase</keyword>
<dbReference type="InterPro" id="IPR008271">
    <property type="entry name" value="Ser/Thr_kinase_AS"/>
</dbReference>
<dbReference type="InterPro" id="IPR011009">
    <property type="entry name" value="Kinase-like_dom_sf"/>
</dbReference>
<feature type="transmembrane region" description="Helical" evidence="6">
    <location>
        <begin position="305"/>
        <end position="325"/>
    </location>
</feature>
<feature type="region of interest" description="Disordered" evidence="5">
    <location>
        <begin position="508"/>
        <end position="535"/>
    </location>
</feature>
<keyword evidence="4" id="KW-0067">ATP-binding</keyword>
<accession>A0A512MAE3</accession>
<keyword evidence="6" id="KW-0812">Transmembrane</keyword>
<dbReference type="SUPFAM" id="SSF56112">
    <property type="entry name" value="Protein kinase-like (PK-like)"/>
    <property type="match status" value="1"/>
</dbReference>
<evidence type="ECO:0000313" key="9">
    <source>
        <dbReference type="Proteomes" id="UP000321577"/>
    </source>
</evidence>
<dbReference type="Pfam" id="PF00069">
    <property type="entry name" value="Pkinase"/>
    <property type="match status" value="1"/>
</dbReference>
<dbReference type="GO" id="GO:0005524">
    <property type="term" value="F:ATP binding"/>
    <property type="evidence" value="ECO:0007669"/>
    <property type="project" value="UniProtKB-KW"/>
</dbReference>
<dbReference type="Proteomes" id="UP000321577">
    <property type="component" value="Unassembled WGS sequence"/>
</dbReference>
<dbReference type="Gene3D" id="2.130.10.10">
    <property type="entry name" value="YVTN repeat-like/Quinoprotein amine dehydrogenase"/>
    <property type="match status" value="1"/>
</dbReference>
<evidence type="ECO:0000313" key="8">
    <source>
        <dbReference type="EMBL" id="GEP43707.1"/>
    </source>
</evidence>
<dbReference type="InterPro" id="IPR000719">
    <property type="entry name" value="Prot_kinase_dom"/>
</dbReference>
<dbReference type="EMBL" id="BKAG01000020">
    <property type="protein sequence ID" value="GEP43707.1"/>
    <property type="molecule type" value="Genomic_DNA"/>
</dbReference>
<feature type="domain" description="Protein kinase" evidence="7">
    <location>
        <begin position="8"/>
        <end position="279"/>
    </location>
</feature>
<dbReference type="SUPFAM" id="SSF51004">
    <property type="entry name" value="C-terminal (heme d1) domain of cytochrome cd1-nitrite reductase"/>
    <property type="match status" value="1"/>
</dbReference>
<dbReference type="Gene3D" id="3.30.200.20">
    <property type="entry name" value="Phosphorylase Kinase, domain 1"/>
    <property type="match status" value="1"/>
</dbReference>
<keyword evidence="6" id="KW-0472">Membrane</keyword>
<keyword evidence="2" id="KW-0547">Nucleotide-binding</keyword>
<dbReference type="CDD" id="cd14014">
    <property type="entry name" value="STKc_PknB_like"/>
    <property type="match status" value="1"/>
</dbReference>